<feature type="region of interest" description="Disordered" evidence="1">
    <location>
        <begin position="62"/>
        <end position="86"/>
    </location>
</feature>
<evidence type="ECO:0000256" key="1">
    <source>
        <dbReference type="SAM" id="MobiDB-lite"/>
    </source>
</evidence>
<accession>A0ABS8JLR8</accession>
<evidence type="ECO:0000313" key="3">
    <source>
        <dbReference type="EMBL" id="MCC8364378.1"/>
    </source>
</evidence>
<evidence type="ECO:0000259" key="2">
    <source>
        <dbReference type="SMART" id="SM00953"/>
    </source>
</evidence>
<dbReference type="RefSeq" id="WP_230528170.1">
    <property type="nucleotide sequence ID" value="NZ_JAJGAK010000004.1"/>
</dbReference>
<evidence type="ECO:0000313" key="4">
    <source>
        <dbReference type="Proteomes" id="UP001165293"/>
    </source>
</evidence>
<dbReference type="InterPro" id="IPR014914">
    <property type="entry name" value="RES_dom"/>
</dbReference>
<organism evidence="3 4">
    <name type="scientific">Noviluteimonas lactosilytica</name>
    <dbReference type="NCBI Taxonomy" id="2888523"/>
    <lineage>
        <taxon>Bacteria</taxon>
        <taxon>Pseudomonadati</taxon>
        <taxon>Pseudomonadota</taxon>
        <taxon>Gammaproteobacteria</taxon>
        <taxon>Lysobacterales</taxon>
        <taxon>Lysobacteraceae</taxon>
        <taxon>Noviluteimonas</taxon>
    </lineage>
</organism>
<feature type="domain" description="RES" evidence="2">
    <location>
        <begin position="68"/>
        <end position="189"/>
    </location>
</feature>
<dbReference type="Pfam" id="PF08808">
    <property type="entry name" value="RES"/>
    <property type="match status" value="1"/>
</dbReference>
<dbReference type="SMART" id="SM00953">
    <property type="entry name" value="RES"/>
    <property type="match status" value="1"/>
</dbReference>
<keyword evidence="4" id="KW-1185">Reference proteome</keyword>
<feature type="region of interest" description="Disordered" evidence="1">
    <location>
        <begin position="1"/>
        <end position="48"/>
    </location>
</feature>
<sequence length="201" mass="21852">MNTAPDKAIDAALDEAIEESFPASDPPSQTQPVTATPTQPQVPLRDTGMTGDELHVYRVIEPRKASQPFSGPGADRGGRWTSPGTQGVYASLTPGAAMLEYLVHLEGDTPSELLLAQATVPVPSVLAQVDLPSDWKQRPYRDAVREIGDKWSKAQQSLALRVPSAVCEGECNVLINPDHPDFAKLRLEHLSPMKIDPRLRI</sequence>
<comment type="caution">
    <text evidence="3">The sequence shown here is derived from an EMBL/GenBank/DDBJ whole genome shotgun (WGS) entry which is preliminary data.</text>
</comment>
<protein>
    <submittedName>
        <fullName evidence="3">RES family NAD+ phosphorylase</fullName>
    </submittedName>
</protein>
<feature type="compositionally biased region" description="Low complexity" evidence="1">
    <location>
        <begin position="26"/>
        <end position="43"/>
    </location>
</feature>
<reference evidence="3" key="1">
    <citation type="submission" date="2021-10" db="EMBL/GenBank/DDBJ databases">
        <authorList>
            <person name="Lyu M."/>
            <person name="Wang X."/>
            <person name="Meng X."/>
            <person name="Xu K."/>
        </authorList>
    </citation>
    <scope>NUCLEOTIDE SEQUENCE</scope>
    <source>
        <strain evidence="3">A6</strain>
    </source>
</reference>
<name>A0ABS8JLR8_9GAMM</name>
<dbReference type="Proteomes" id="UP001165293">
    <property type="component" value="Unassembled WGS sequence"/>
</dbReference>
<proteinExistence type="predicted"/>
<gene>
    <name evidence="3" type="ORF">LK996_14995</name>
</gene>
<dbReference type="EMBL" id="JAJGAK010000004">
    <property type="protein sequence ID" value="MCC8364378.1"/>
    <property type="molecule type" value="Genomic_DNA"/>
</dbReference>